<feature type="compositionally biased region" description="Polar residues" evidence="1">
    <location>
        <begin position="288"/>
        <end position="318"/>
    </location>
</feature>
<dbReference type="EMBL" id="JH431835">
    <property type="status" value="NOT_ANNOTATED_CDS"/>
    <property type="molecule type" value="Genomic_DNA"/>
</dbReference>
<feature type="compositionally biased region" description="Pro residues" evidence="1">
    <location>
        <begin position="390"/>
        <end position="410"/>
    </location>
</feature>
<feature type="region of interest" description="Disordered" evidence="1">
    <location>
        <begin position="276"/>
        <end position="342"/>
    </location>
</feature>
<dbReference type="InterPro" id="IPR039062">
    <property type="entry name" value="SPAT1"/>
</dbReference>
<reference evidence="3" key="1">
    <citation type="submission" date="2011-05" db="EMBL/GenBank/DDBJ databases">
        <authorList>
            <person name="Richards S.R."/>
            <person name="Qu J."/>
            <person name="Jiang H."/>
            <person name="Jhangiani S.N."/>
            <person name="Agravi P."/>
            <person name="Goodspeed R."/>
            <person name="Gross S."/>
            <person name="Mandapat C."/>
            <person name="Jackson L."/>
            <person name="Mathew T."/>
            <person name="Pu L."/>
            <person name="Thornton R."/>
            <person name="Saada N."/>
            <person name="Wilczek-Boney K.B."/>
            <person name="Lee S."/>
            <person name="Kovar C."/>
            <person name="Wu Y."/>
            <person name="Scherer S.E."/>
            <person name="Worley K.C."/>
            <person name="Muzny D.M."/>
            <person name="Gibbs R."/>
        </authorList>
    </citation>
    <scope>NUCLEOTIDE SEQUENCE</scope>
    <source>
        <strain evidence="3">Brora</strain>
    </source>
</reference>
<dbReference type="STRING" id="126957.T1J423"/>
<dbReference type="HOGENOM" id="CLU_334733_0_0_1"/>
<accession>T1J423</accession>
<feature type="compositionally biased region" description="Basic and acidic residues" evidence="1">
    <location>
        <begin position="362"/>
        <end position="376"/>
    </location>
</feature>
<feature type="compositionally biased region" description="Polar residues" evidence="1">
    <location>
        <begin position="332"/>
        <end position="342"/>
    </location>
</feature>
<evidence type="ECO:0000256" key="1">
    <source>
        <dbReference type="SAM" id="MobiDB-lite"/>
    </source>
</evidence>
<dbReference type="AlphaFoldDB" id="T1J423"/>
<dbReference type="EnsemblMetazoa" id="SMAR008351-RA">
    <property type="protein sequence ID" value="SMAR008351-PA"/>
    <property type="gene ID" value="SMAR008351"/>
</dbReference>
<dbReference type="SUPFAM" id="SSF101447">
    <property type="entry name" value="Formin homology 2 domain (FH2 domain)"/>
    <property type="match status" value="1"/>
</dbReference>
<feature type="region of interest" description="Disordered" evidence="1">
    <location>
        <begin position="357"/>
        <end position="428"/>
    </location>
</feature>
<feature type="region of interest" description="Disordered" evidence="1">
    <location>
        <begin position="105"/>
        <end position="158"/>
    </location>
</feature>
<evidence type="ECO:0000313" key="3">
    <source>
        <dbReference type="Proteomes" id="UP000014500"/>
    </source>
</evidence>
<dbReference type="PANTHER" id="PTHR14421:SF3">
    <property type="entry name" value="SPERMATOGENESIS-ASSOCIATED PROTEIN 1"/>
    <property type="match status" value="1"/>
</dbReference>
<feature type="region of interest" description="Disordered" evidence="1">
    <location>
        <begin position="475"/>
        <end position="523"/>
    </location>
</feature>
<organism evidence="2 3">
    <name type="scientific">Strigamia maritima</name>
    <name type="common">European centipede</name>
    <name type="synonym">Geophilus maritimus</name>
    <dbReference type="NCBI Taxonomy" id="126957"/>
    <lineage>
        <taxon>Eukaryota</taxon>
        <taxon>Metazoa</taxon>
        <taxon>Ecdysozoa</taxon>
        <taxon>Arthropoda</taxon>
        <taxon>Myriapoda</taxon>
        <taxon>Chilopoda</taxon>
        <taxon>Pleurostigmophora</taxon>
        <taxon>Geophilomorpha</taxon>
        <taxon>Linotaeniidae</taxon>
        <taxon>Strigamia</taxon>
    </lineage>
</organism>
<feature type="region of interest" description="Disordered" evidence="1">
    <location>
        <begin position="644"/>
        <end position="691"/>
    </location>
</feature>
<reference evidence="2" key="2">
    <citation type="submission" date="2015-02" db="UniProtKB">
        <authorList>
            <consortium name="EnsemblMetazoa"/>
        </authorList>
    </citation>
    <scope>IDENTIFICATION</scope>
</reference>
<evidence type="ECO:0000313" key="2">
    <source>
        <dbReference type="EnsemblMetazoa" id="SMAR008351-PA"/>
    </source>
</evidence>
<dbReference type="PANTHER" id="PTHR14421">
    <property type="entry name" value="SPERMATOGENESIS-ASSOCIATED PROTEIN 1"/>
    <property type="match status" value="1"/>
</dbReference>
<dbReference type="eggNOG" id="ENOG502QT5V">
    <property type="taxonomic scope" value="Eukaryota"/>
</dbReference>
<feature type="compositionally biased region" description="Polar residues" evidence="1">
    <location>
        <begin position="111"/>
        <end position="154"/>
    </location>
</feature>
<keyword evidence="3" id="KW-1185">Reference proteome</keyword>
<feature type="compositionally biased region" description="Basic residues" evidence="1">
    <location>
        <begin position="659"/>
        <end position="669"/>
    </location>
</feature>
<dbReference type="Proteomes" id="UP000014500">
    <property type="component" value="Unassembled WGS sequence"/>
</dbReference>
<sequence>MEETRLSVTPLLPHLGQLADLHVYVVPVECWASSQKLLCSFVMQEAVSYGFVRVQTKVILHDLRIELEEQLEKDVLPEEYVFLKSVGRNFARVKEKQEYQLKVRDFVPPNVSMNGTPDSGTPDSGTPDSGTPDSGTPDSGTPDSGTPDSGTPDSGTPDAARRIAARRIAARRIAARRIAARRIAARRIAARRIAARRIAARRIAARRIAARRIAARRIAARRIAARRIAASPTRLPTCQKLVRLVITGMQLFPMETASEPELYLLEIIPEVQGNQSDKQLNRGRTRSELVSPSHLPTLTSPVNDLSTPSGVLSGSPTTILLPPVSPGAKATGVSSKNRATSSTGLVAVDSEVKLPSIQLQRPKSESQVKNGRDLKLSSKKSISHTQSVVPLPPPPPPPPPPPIPPMPRPHLPSRIPVSRSRTGKGTLSGRRVSVTANVLKRRHYTGRPSAIIAYQRIIVPNGRKTVIRSTALSDVAEESEGGETPLVPMRVEGPESLRQRTSFGSSDKAVQKVLDSSQESTDEDIRQLEVATLSSDVLEDLKSEEEKATGVDTSWISSDEEQQILTVIDRNRLRRRKVSSSGALRPVSNLDIRSAQQAAILKYELTVSELKGLRHAACHTSEQTNRPIMYRRIRPIPRTVWYPRPLHEGGNPPPALRQTYRRGGRRSKAVRGDAGHAYYTLSNDRRRSDRPHVTFGTRISKKKVKPSTLQGLKTKLPKASPAFQVISTNPVSEEEGNKRVPYSKSKRRKKKVLKEDILVESGSGKEKVSPSEPKVAAACDKSGGGCCDWVIDSVSLEEFVNSEEKRKQVLQPIRKAAQARRKQVEIDAKNKYSASTSEVPQGTVLLCSVDRPH</sequence>
<proteinExistence type="predicted"/>
<name>T1J423_STRMM</name>
<protein>
    <submittedName>
        <fullName evidence="2">Uncharacterized protein</fullName>
    </submittedName>
</protein>